<comment type="subcellular location">
    <subcellularLocation>
        <location evidence="1">Membrane</location>
        <topology evidence="1">Single-pass membrane protein</topology>
    </subcellularLocation>
</comment>
<dbReference type="PANTHER" id="PTHR21461:SF69">
    <property type="entry name" value="GLYCOSYLTRANSFERASE FAMILY 92 PROTEIN"/>
    <property type="match status" value="1"/>
</dbReference>
<evidence type="ECO:0000256" key="1">
    <source>
        <dbReference type="ARBA" id="ARBA00004167"/>
    </source>
</evidence>
<accession>A0A947GR00</accession>
<sequence length="448" mass="53045">MLIDVYPVILPESSSLQRNLRKNFRTTDGEPLNKKDLSEYDRKVIFYDVFFDPSNQFIYALGPPLLNLWEGLSPISVYINQKKVEFELVETVGRSTTFLCGKLNADHQVRKKNEILIDLGGIFQYELIIPKNEYQNESRLTLMTLQKNNEIRWIKDWISYYRAAHGVEIVVLYDNNSTYQESLDQKIDSQSNSTLIVRWNFLYGPTESTVNHFCQLAALNHCRLKFGNNNYCLNFDIDEMLVLNNKEKRIDDFLKDYDVAYFSSFKVPYIQPEHNDYSYRDFPKRNRYSLKLNRRKKGQKSNLHKYVYKFSAVWMAKVHQVQFFREIPLREWLAVKILDVIERIQIQYTKLFKLEGKLQSFFDSIFENLVIYIGKSMLNSYFVPIEEGFFLDYVGITTNWKSSYWNRLEVKHSEGSSYELTEDFSVIRIFDSIDRAAIPQIKASETLE</sequence>
<keyword evidence="5" id="KW-1133">Transmembrane helix</keyword>
<dbReference type="Pfam" id="PF01697">
    <property type="entry name" value="Glyco_transf_92"/>
    <property type="match status" value="1"/>
</dbReference>
<comment type="caution">
    <text evidence="7">The sequence shown here is derived from an EMBL/GenBank/DDBJ whole genome shotgun (WGS) entry which is preliminary data.</text>
</comment>
<dbReference type="InterPro" id="IPR008166">
    <property type="entry name" value="Glyco_transf_92"/>
</dbReference>
<dbReference type="GO" id="GO:0016020">
    <property type="term" value="C:membrane"/>
    <property type="evidence" value="ECO:0007669"/>
    <property type="project" value="UniProtKB-SubCell"/>
</dbReference>
<proteinExistence type="predicted"/>
<dbReference type="RefSeq" id="WP_215610358.1">
    <property type="nucleotide sequence ID" value="NZ_JADOES010000042.1"/>
</dbReference>
<keyword evidence="8" id="KW-1185">Reference proteome</keyword>
<reference evidence="7" key="1">
    <citation type="submission" date="2020-11" db="EMBL/GenBank/DDBJ databases">
        <authorList>
            <person name="Konstantinou D."/>
            <person name="Gkelis S."/>
            <person name="Popin R."/>
            <person name="Fewer D."/>
            <person name="Sivonen K."/>
        </authorList>
    </citation>
    <scope>NUCLEOTIDE SEQUENCE</scope>
    <source>
        <strain evidence="7">TAU-MAC 1115</strain>
    </source>
</reference>
<organism evidence="7 8">
    <name type="scientific">Leptothoe spongobia TAU-MAC 1115</name>
    <dbReference type="NCBI Taxonomy" id="1967444"/>
    <lineage>
        <taxon>Bacteria</taxon>
        <taxon>Bacillati</taxon>
        <taxon>Cyanobacteriota</taxon>
        <taxon>Cyanophyceae</taxon>
        <taxon>Nodosilineales</taxon>
        <taxon>Cymatolegaceae</taxon>
        <taxon>Leptothoe</taxon>
        <taxon>Leptothoe spongobia</taxon>
    </lineage>
</organism>
<dbReference type="EMBL" id="JADOES010000042">
    <property type="protein sequence ID" value="MBT9317291.1"/>
    <property type="molecule type" value="Genomic_DNA"/>
</dbReference>
<keyword evidence="2" id="KW-0328">Glycosyltransferase</keyword>
<evidence type="ECO:0000256" key="6">
    <source>
        <dbReference type="ARBA" id="ARBA00023136"/>
    </source>
</evidence>
<evidence type="ECO:0000313" key="8">
    <source>
        <dbReference type="Proteomes" id="UP000717364"/>
    </source>
</evidence>
<gene>
    <name evidence="7" type="ORF">IXB50_17845</name>
</gene>
<keyword evidence="4" id="KW-0812">Transmembrane</keyword>
<evidence type="ECO:0000256" key="3">
    <source>
        <dbReference type="ARBA" id="ARBA00022679"/>
    </source>
</evidence>
<evidence type="ECO:0000256" key="5">
    <source>
        <dbReference type="ARBA" id="ARBA00022989"/>
    </source>
</evidence>
<evidence type="ECO:0000256" key="4">
    <source>
        <dbReference type="ARBA" id="ARBA00022692"/>
    </source>
</evidence>
<keyword evidence="3" id="KW-0808">Transferase</keyword>
<evidence type="ECO:0000313" key="7">
    <source>
        <dbReference type="EMBL" id="MBT9317291.1"/>
    </source>
</evidence>
<keyword evidence="6" id="KW-0472">Membrane</keyword>
<reference evidence="7" key="2">
    <citation type="journal article" date="2021" name="Mar. Drugs">
        <title>Genome Reduction and Secondary Metabolism of the Marine Sponge-Associated Cyanobacterium Leptothoe.</title>
        <authorList>
            <person name="Konstantinou D."/>
            <person name="Popin R.V."/>
            <person name="Fewer D.P."/>
            <person name="Sivonen K."/>
            <person name="Gkelis S."/>
        </authorList>
    </citation>
    <scope>NUCLEOTIDE SEQUENCE</scope>
    <source>
        <strain evidence="7">TAU-MAC 1115</strain>
    </source>
</reference>
<dbReference type="PANTHER" id="PTHR21461">
    <property type="entry name" value="GLYCOSYLTRANSFERASE FAMILY 92 PROTEIN"/>
    <property type="match status" value="1"/>
</dbReference>
<dbReference type="AlphaFoldDB" id="A0A947GR00"/>
<dbReference type="GO" id="GO:0005737">
    <property type="term" value="C:cytoplasm"/>
    <property type="evidence" value="ECO:0007669"/>
    <property type="project" value="TreeGrafter"/>
</dbReference>
<protein>
    <submittedName>
        <fullName evidence="7">Glycosyltransferase family 92 protein</fullName>
    </submittedName>
</protein>
<evidence type="ECO:0000256" key="2">
    <source>
        <dbReference type="ARBA" id="ARBA00022676"/>
    </source>
</evidence>
<name>A0A947GR00_9CYAN</name>
<dbReference type="GO" id="GO:0016757">
    <property type="term" value="F:glycosyltransferase activity"/>
    <property type="evidence" value="ECO:0007669"/>
    <property type="project" value="UniProtKB-KW"/>
</dbReference>
<dbReference type="Proteomes" id="UP000717364">
    <property type="component" value="Unassembled WGS sequence"/>
</dbReference>